<dbReference type="GO" id="GO:0006508">
    <property type="term" value="P:proteolysis"/>
    <property type="evidence" value="ECO:0007669"/>
    <property type="project" value="UniProtKB-KW"/>
</dbReference>
<dbReference type="InterPro" id="IPR024079">
    <property type="entry name" value="MetalloPept_cat_dom_sf"/>
</dbReference>
<evidence type="ECO:0000256" key="5">
    <source>
        <dbReference type="ARBA" id="ARBA00022801"/>
    </source>
</evidence>
<dbReference type="InterPro" id="IPR013783">
    <property type="entry name" value="Ig-like_fold"/>
</dbReference>
<evidence type="ECO:0000256" key="7">
    <source>
        <dbReference type="ARBA" id="ARBA00023049"/>
    </source>
</evidence>
<evidence type="ECO:0000256" key="8">
    <source>
        <dbReference type="ARBA" id="ARBA00023157"/>
    </source>
</evidence>
<name>A0A9X2XN93_9BACT</name>
<accession>A0A9X2XN93</accession>
<evidence type="ECO:0000256" key="9">
    <source>
        <dbReference type="SAM" id="SignalP"/>
    </source>
</evidence>
<evidence type="ECO:0000256" key="6">
    <source>
        <dbReference type="ARBA" id="ARBA00022833"/>
    </source>
</evidence>
<dbReference type="Gene3D" id="2.60.40.10">
    <property type="entry name" value="Immunoglobulins"/>
    <property type="match status" value="1"/>
</dbReference>
<keyword evidence="6" id="KW-0862">Zinc</keyword>
<dbReference type="GO" id="GO:0008237">
    <property type="term" value="F:metallopeptidase activity"/>
    <property type="evidence" value="ECO:0007669"/>
    <property type="project" value="UniProtKB-KW"/>
</dbReference>
<dbReference type="NCBIfam" id="TIGR04183">
    <property type="entry name" value="Por_Secre_tail"/>
    <property type="match status" value="1"/>
</dbReference>
<feature type="domain" description="Peptidase M43 pregnancy-associated plasma-A" evidence="10">
    <location>
        <begin position="171"/>
        <end position="313"/>
    </location>
</feature>
<dbReference type="EMBL" id="JAOTIF010000002">
    <property type="protein sequence ID" value="MCU7548323.1"/>
    <property type="molecule type" value="Genomic_DNA"/>
</dbReference>
<reference evidence="12" key="2">
    <citation type="submission" date="2023-04" db="EMBL/GenBank/DDBJ databases">
        <title>Paracnuella aquatica gen. nov., sp. nov., a member of the family Chitinophagaceae isolated from a hot spring.</title>
        <authorList>
            <person name="Wang C."/>
        </authorList>
    </citation>
    <scope>NUCLEOTIDE SEQUENCE</scope>
    <source>
        <strain evidence="12">LB-8</strain>
    </source>
</reference>
<keyword evidence="2" id="KW-0645">Protease</keyword>
<reference evidence="12" key="1">
    <citation type="submission" date="2022-09" db="EMBL/GenBank/DDBJ databases">
        <authorList>
            <person name="Yuan C."/>
            <person name="Ke Z."/>
        </authorList>
    </citation>
    <scope>NUCLEOTIDE SEQUENCE</scope>
    <source>
        <strain evidence="12">LB-8</strain>
    </source>
</reference>
<gene>
    <name evidence="12" type="ORF">OCK74_04315</name>
</gene>
<dbReference type="AlphaFoldDB" id="A0A9X2XN93"/>
<dbReference type="InterPro" id="IPR026444">
    <property type="entry name" value="Secre_tail"/>
</dbReference>
<dbReference type="Gene3D" id="3.40.390.10">
    <property type="entry name" value="Collagenase (Catalytic Domain)"/>
    <property type="match status" value="1"/>
</dbReference>
<keyword evidence="13" id="KW-1185">Reference proteome</keyword>
<dbReference type="GO" id="GO:0046872">
    <property type="term" value="F:metal ion binding"/>
    <property type="evidence" value="ECO:0007669"/>
    <property type="project" value="UniProtKB-KW"/>
</dbReference>
<feature type="signal peptide" evidence="9">
    <location>
        <begin position="1"/>
        <end position="23"/>
    </location>
</feature>
<dbReference type="Proteomes" id="UP001155483">
    <property type="component" value="Unassembled WGS sequence"/>
</dbReference>
<dbReference type="PANTHER" id="PTHR47466:SF1">
    <property type="entry name" value="METALLOPROTEASE MEP1 (AFU_ORTHOLOGUE AFUA_1G07730)-RELATED"/>
    <property type="match status" value="1"/>
</dbReference>
<dbReference type="RefSeq" id="WP_279295771.1">
    <property type="nucleotide sequence ID" value="NZ_JAOTIF010000002.1"/>
</dbReference>
<dbReference type="InterPro" id="IPR008754">
    <property type="entry name" value="Peptidase_M43"/>
</dbReference>
<feature type="domain" description="Secretion system C-terminal sorting" evidence="11">
    <location>
        <begin position="633"/>
        <end position="707"/>
    </location>
</feature>
<dbReference type="SUPFAM" id="SSF55486">
    <property type="entry name" value="Metalloproteases ('zincins'), catalytic domain"/>
    <property type="match status" value="1"/>
</dbReference>
<evidence type="ECO:0000256" key="2">
    <source>
        <dbReference type="ARBA" id="ARBA00022670"/>
    </source>
</evidence>
<comment type="similarity">
    <text evidence="1">Belongs to the peptidase M43B family.</text>
</comment>
<evidence type="ECO:0000313" key="12">
    <source>
        <dbReference type="EMBL" id="MCU7548323.1"/>
    </source>
</evidence>
<keyword evidence="8" id="KW-1015">Disulfide bond</keyword>
<dbReference type="CDD" id="cd04275">
    <property type="entry name" value="ZnMc_pappalysin_like"/>
    <property type="match status" value="1"/>
</dbReference>
<organism evidence="12 13">
    <name type="scientific">Paraflavisolibacter caeni</name>
    <dbReference type="NCBI Taxonomy" id="2982496"/>
    <lineage>
        <taxon>Bacteria</taxon>
        <taxon>Pseudomonadati</taxon>
        <taxon>Bacteroidota</taxon>
        <taxon>Chitinophagia</taxon>
        <taxon>Chitinophagales</taxon>
        <taxon>Chitinophagaceae</taxon>
        <taxon>Paraflavisolibacter</taxon>
    </lineage>
</organism>
<dbReference type="NCBIfam" id="NF038128">
    <property type="entry name" value="choice_anch_J"/>
    <property type="match status" value="1"/>
</dbReference>
<evidence type="ECO:0000256" key="3">
    <source>
        <dbReference type="ARBA" id="ARBA00022723"/>
    </source>
</evidence>
<sequence length="709" mass="78358">MRALHLSCFLLLLFHLLYLQSPAQTRSCATMDVLTANIKKAPTLQKKFADRRALLQTKVNLKLRSQLRTEMEGTYTIPVVFHVVLQNQNTVTDAQIKSQLDTLNKTFGGSNADSVKIPSYFKSLFGHSSIRFCLAQRTPEGDPTSGIVRYTAGKTSFTVSEDVKYSSSGGADSWNTAKYLNIWICRLSNGVLGYSTFPETSSAVAQGVVIDYTTLPGGSASGYNRGKTLVHETGHYFDLYHIWGDDDGACTGSDDVDDTPNQRSETTGCPSGIKTDQCTTTSPGIMYQNYMDYTNDDCMVMFTANQVARIETSLINYRSSLLSSNGCVPVVQKNKDAMLVSITQPATRICANTFTPKVIIKNKGIEAITSFSVSLQLNNEAPQTTSFTQNLVYNVANTISLPEIIVPEGSHSLKIYISGINGTEDENHENDTLTQIVEFYYPVTKVTESFEGKIFPPAGWDIVNPDKSYTWQKTTDAAKTGTASVVVQNFNYEQNGQKDLIRLPLIDLSGADSAFLSFQLAAAVQTTLTTTSNVWDTLEVLVSTDCSNSYKSLYKKWGSSLATTKTPVQNSFIPSSDEWRKDSVNLTDYIPYGNVMLAIANTTEWENNVYIDDINLNKVTVNPYLKKDGFLVSPNPSTTGIINVDFYPQPTNLRGIAIYNAAGQVVVQQTVTQNPNNHYQFDLSRLAKGIYIVKVVFTDRTLVKKVMME</sequence>
<proteinExistence type="inferred from homology"/>
<keyword evidence="3" id="KW-0479">Metal-binding</keyword>
<comment type="caution">
    <text evidence="12">The sequence shown here is derived from an EMBL/GenBank/DDBJ whole genome shotgun (WGS) entry which is preliminary data.</text>
</comment>
<keyword evidence="4 9" id="KW-0732">Signal</keyword>
<keyword evidence="7 12" id="KW-0482">Metalloprotease</keyword>
<dbReference type="Pfam" id="PF05572">
    <property type="entry name" value="Peptidase_M43"/>
    <property type="match status" value="1"/>
</dbReference>
<evidence type="ECO:0000256" key="4">
    <source>
        <dbReference type="ARBA" id="ARBA00022729"/>
    </source>
</evidence>
<dbReference type="PANTHER" id="PTHR47466">
    <property type="match status" value="1"/>
</dbReference>
<evidence type="ECO:0000259" key="11">
    <source>
        <dbReference type="Pfam" id="PF18962"/>
    </source>
</evidence>
<evidence type="ECO:0000313" key="13">
    <source>
        <dbReference type="Proteomes" id="UP001155483"/>
    </source>
</evidence>
<protein>
    <submittedName>
        <fullName evidence="12">M43 family zinc metalloprotease</fullName>
    </submittedName>
</protein>
<evidence type="ECO:0000259" key="10">
    <source>
        <dbReference type="Pfam" id="PF05572"/>
    </source>
</evidence>
<feature type="chain" id="PRO_5040867699" evidence="9">
    <location>
        <begin position="24"/>
        <end position="709"/>
    </location>
</feature>
<dbReference type="Pfam" id="PF18962">
    <property type="entry name" value="Por_Secre_tail"/>
    <property type="match status" value="1"/>
</dbReference>
<evidence type="ECO:0000256" key="1">
    <source>
        <dbReference type="ARBA" id="ARBA00008721"/>
    </source>
</evidence>
<keyword evidence="5" id="KW-0378">Hydrolase</keyword>